<dbReference type="InterPro" id="IPR036915">
    <property type="entry name" value="Cyclin-like_sf"/>
</dbReference>
<dbReference type="InterPro" id="IPR002720">
    <property type="entry name" value="RB_A"/>
</dbReference>
<reference evidence="3" key="1">
    <citation type="submission" date="2022-08" db="EMBL/GenBank/DDBJ databases">
        <title>Novel sulphate-reducing endosymbionts in the free-living metamonad Anaeramoeba.</title>
        <authorList>
            <person name="Jerlstrom-Hultqvist J."/>
            <person name="Cepicka I."/>
            <person name="Gallot-Lavallee L."/>
            <person name="Salas-Leiva D."/>
            <person name="Curtis B.A."/>
            <person name="Zahonova K."/>
            <person name="Pipaliya S."/>
            <person name="Dacks J."/>
            <person name="Roger A.J."/>
        </authorList>
    </citation>
    <scope>NUCLEOTIDE SEQUENCE</scope>
    <source>
        <strain evidence="3">Busselton2</strain>
    </source>
</reference>
<dbReference type="Proteomes" id="UP001146793">
    <property type="component" value="Unassembled WGS sequence"/>
</dbReference>
<evidence type="ECO:0000256" key="1">
    <source>
        <dbReference type="SAM" id="MobiDB-lite"/>
    </source>
</evidence>
<dbReference type="GO" id="GO:0000785">
    <property type="term" value="C:chromatin"/>
    <property type="evidence" value="ECO:0007669"/>
    <property type="project" value="TreeGrafter"/>
</dbReference>
<dbReference type="GO" id="GO:0005634">
    <property type="term" value="C:nucleus"/>
    <property type="evidence" value="ECO:0007669"/>
    <property type="project" value="InterPro"/>
</dbReference>
<dbReference type="PANTHER" id="PTHR13742">
    <property type="entry name" value="RETINOBLASTOMA-ASSOCIATED PROTEIN RB -RELATED"/>
    <property type="match status" value="1"/>
</dbReference>
<accession>A0AAV7ZQA0</accession>
<feature type="region of interest" description="Disordered" evidence="1">
    <location>
        <begin position="107"/>
        <end position="129"/>
    </location>
</feature>
<feature type="domain" description="Retinoblastoma-associated protein A-box" evidence="2">
    <location>
        <begin position="224"/>
        <end position="435"/>
    </location>
</feature>
<dbReference type="InterPro" id="IPR028309">
    <property type="entry name" value="RB_fam"/>
</dbReference>
<feature type="compositionally biased region" description="Basic residues" evidence="1">
    <location>
        <begin position="571"/>
        <end position="581"/>
    </location>
</feature>
<dbReference type="GO" id="GO:2000134">
    <property type="term" value="P:negative regulation of G1/S transition of mitotic cell cycle"/>
    <property type="evidence" value="ECO:0007669"/>
    <property type="project" value="TreeGrafter"/>
</dbReference>
<feature type="region of interest" description="Disordered" evidence="1">
    <location>
        <begin position="539"/>
        <end position="581"/>
    </location>
</feature>
<dbReference type="GO" id="GO:0000977">
    <property type="term" value="F:RNA polymerase II transcription regulatory region sequence-specific DNA binding"/>
    <property type="evidence" value="ECO:0007669"/>
    <property type="project" value="TreeGrafter"/>
</dbReference>
<feature type="compositionally biased region" description="Basic and acidic residues" evidence="1">
    <location>
        <begin position="33"/>
        <end position="50"/>
    </location>
</feature>
<protein>
    <submittedName>
        <fullName evidence="3">Retinoblastoma-associated protein rb -related</fullName>
    </submittedName>
</protein>
<dbReference type="GO" id="GO:0030154">
    <property type="term" value="P:cell differentiation"/>
    <property type="evidence" value="ECO:0007669"/>
    <property type="project" value="TreeGrafter"/>
</dbReference>
<evidence type="ECO:0000313" key="3">
    <source>
        <dbReference type="EMBL" id="KAJ3444188.1"/>
    </source>
</evidence>
<feature type="compositionally biased region" description="Acidic residues" evidence="1">
    <location>
        <begin position="547"/>
        <end position="565"/>
    </location>
</feature>
<sequence length="581" mass="68895">METEMEKKNMINSLPMLNLGLERDFINENEMFDSEHDGKEKKKEIEKGEERREKKNFIYSGIFEKNLSQNFMRISREYETLIGVDDLFDNRIFLKNKDKYNKNKIVRRKKVTKRKEKEKSKKGKKTRKNSNIKIENFKNKMKIINKRKSKVKDNTKTMPKINNKLKKHEFYNVLNTLPEQIPPELINYFKKFNNISVLLKLIQLLKNSLPIPFHDNISIDHNDSNTSTNAINLDNTLINNIEMDNNNTTTTNNNSGEMIFKNDQKAINNSFNINYSKLNEYEQIVLKLFWYALVQIISKEKKQETKENKSPNVSDNQNESTMNAKVQDTSNKRKKSKFSIQTIFYPFLENEEFYQTLICCCFEIVIYQSKNKKLQFPAILKLFNLSCFEFSKILPVVIPSFQILPNLLINHLIEIQTDIISKHIWEKDSKFLQIFKKIPDENKIELIRNLTADLPKISDGFANILYSHLNIAKERIQLLLQKLNYGNDNVIFYQIWNTYLYLLFFNNSLDQIISHYKKMDWKLVNFSFINNKNNNYDNDNDLGGVDNDNDNDNDNDDDNDDDDYNDDQKMEKKKKKQISLM</sequence>
<dbReference type="Pfam" id="PF01858">
    <property type="entry name" value="RB_A"/>
    <property type="match status" value="1"/>
</dbReference>
<comment type="caution">
    <text evidence="3">The sequence shown here is derived from an EMBL/GenBank/DDBJ whole genome shotgun (WGS) entry which is preliminary data.</text>
</comment>
<feature type="compositionally biased region" description="Polar residues" evidence="1">
    <location>
        <begin position="310"/>
        <end position="329"/>
    </location>
</feature>
<dbReference type="SMART" id="SM01368">
    <property type="entry name" value="RB_A"/>
    <property type="match status" value="1"/>
</dbReference>
<dbReference type="SUPFAM" id="SSF47954">
    <property type="entry name" value="Cyclin-like"/>
    <property type="match status" value="1"/>
</dbReference>
<feature type="region of interest" description="Disordered" evidence="1">
    <location>
        <begin position="304"/>
        <end position="330"/>
    </location>
</feature>
<gene>
    <name evidence="3" type="ORF">M0812_10040</name>
</gene>
<proteinExistence type="predicted"/>
<evidence type="ECO:0000313" key="4">
    <source>
        <dbReference type="Proteomes" id="UP001146793"/>
    </source>
</evidence>
<dbReference type="GO" id="GO:0006357">
    <property type="term" value="P:regulation of transcription by RNA polymerase II"/>
    <property type="evidence" value="ECO:0007669"/>
    <property type="project" value="InterPro"/>
</dbReference>
<name>A0AAV7ZQA0_9EUKA</name>
<dbReference type="EMBL" id="JANTQA010000023">
    <property type="protein sequence ID" value="KAJ3444188.1"/>
    <property type="molecule type" value="Genomic_DNA"/>
</dbReference>
<organism evidence="3 4">
    <name type="scientific">Anaeramoeba flamelloides</name>
    <dbReference type="NCBI Taxonomy" id="1746091"/>
    <lineage>
        <taxon>Eukaryota</taxon>
        <taxon>Metamonada</taxon>
        <taxon>Anaeramoebidae</taxon>
        <taxon>Anaeramoeba</taxon>
    </lineage>
</organism>
<dbReference type="GO" id="GO:0005667">
    <property type="term" value="C:transcription regulator complex"/>
    <property type="evidence" value="ECO:0007669"/>
    <property type="project" value="TreeGrafter"/>
</dbReference>
<dbReference type="PANTHER" id="PTHR13742:SF17">
    <property type="entry name" value="RE32990P-RELATED"/>
    <property type="match status" value="1"/>
</dbReference>
<dbReference type="Gene3D" id="1.10.472.10">
    <property type="entry name" value="Cyclin-like"/>
    <property type="match status" value="1"/>
</dbReference>
<dbReference type="AlphaFoldDB" id="A0AAV7ZQA0"/>
<evidence type="ECO:0000259" key="2">
    <source>
        <dbReference type="SMART" id="SM01368"/>
    </source>
</evidence>
<feature type="region of interest" description="Disordered" evidence="1">
    <location>
        <begin position="30"/>
        <end position="50"/>
    </location>
</feature>